<dbReference type="EMBL" id="CP001022">
    <property type="protein sequence ID" value="ACB60123.1"/>
    <property type="molecule type" value="Genomic_DNA"/>
</dbReference>
<keyword evidence="4 6" id="KW-1133">Transmembrane helix</keyword>
<dbReference type="PANTHER" id="PTHR12677">
    <property type="entry name" value="GOLGI APPARATUS MEMBRANE PROTEIN TVP38-RELATED"/>
    <property type="match status" value="1"/>
</dbReference>
<evidence type="ECO:0000313" key="9">
    <source>
        <dbReference type="Proteomes" id="UP000001681"/>
    </source>
</evidence>
<evidence type="ECO:0000256" key="4">
    <source>
        <dbReference type="ARBA" id="ARBA00022989"/>
    </source>
</evidence>
<protein>
    <recommendedName>
        <fullName evidence="6">TVP38/TMEM64 family membrane protein</fullName>
    </recommendedName>
</protein>
<comment type="similarity">
    <text evidence="6">Belongs to the TVP38/TMEM64 family.</text>
</comment>
<evidence type="ECO:0000259" key="7">
    <source>
        <dbReference type="Pfam" id="PF09335"/>
    </source>
</evidence>
<comment type="subcellular location">
    <subcellularLocation>
        <location evidence="1 6">Cell membrane</location>
        <topology evidence="1 6">Multi-pass membrane protein</topology>
    </subcellularLocation>
</comment>
<dbReference type="InterPro" id="IPR032816">
    <property type="entry name" value="VTT_dom"/>
</dbReference>
<feature type="transmembrane region" description="Helical" evidence="6">
    <location>
        <begin position="21"/>
        <end position="43"/>
    </location>
</feature>
<organism evidence="8 9">
    <name type="scientific">Exiguobacterium sibiricum (strain DSM 17290 / CCUG 55495 / CIP 109462 / JCM 13490 / 255-15)</name>
    <dbReference type="NCBI Taxonomy" id="262543"/>
    <lineage>
        <taxon>Bacteria</taxon>
        <taxon>Bacillati</taxon>
        <taxon>Bacillota</taxon>
        <taxon>Bacilli</taxon>
        <taxon>Bacillales</taxon>
        <taxon>Bacillales Family XII. Incertae Sedis</taxon>
        <taxon>Exiguobacterium</taxon>
    </lineage>
</organism>
<dbReference type="GO" id="GO:0005886">
    <property type="term" value="C:plasma membrane"/>
    <property type="evidence" value="ECO:0007669"/>
    <property type="project" value="UniProtKB-SubCell"/>
</dbReference>
<gene>
    <name evidence="8" type="ordered locus">Exig_0642</name>
</gene>
<reference evidence="9" key="3">
    <citation type="submission" date="2008-04" db="EMBL/GenBank/DDBJ databases">
        <title>Complete sequence of chromosome of Exiguobacterium sibiricum 255-15.</title>
        <authorList>
            <consortium name="US DOE Joint Genome Institute"/>
            <person name="Copeland A."/>
            <person name="Lucas S."/>
            <person name="Lapidus A."/>
            <person name="Glavina del Rio T."/>
            <person name="Dalin E."/>
            <person name="Tice H."/>
            <person name="Bruce D."/>
            <person name="Goodwin L."/>
            <person name="Pitluck S."/>
            <person name="Kiss H."/>
            <person name="Chertkov O."/>
            <person name="Monk C."/>
            <person name="Brettin T."/>
            <person name="Detter J.C."/>
            <person name="Han C."/>
            <person name="Kuske C.R."/>
            <person name="Schmutz J."/>
            <person name="Larimer F."/>
            <person name="Land M."/>
            <person name="Hauser L."/>
            <person name="Kyrpides N."/>
            <person name="Mikhailova N."/>
            <person name="Vishnivetskaya T."/>
            <person name="Rodrigues D.F."/>
            <person name="Gilichinsky D."/>
            <person name="Tiedje J."/>
            <person name="Richardson P."/>
        </authorList>
    </citation>
    <scope>NUCLEOTIDE SEQUENCE [LARGE SCALE GENOMIC DNA]</scope>
    <source>
        <strain evidence="9">DSM 17290 / CIP 109462 / JCM 13490 / 255-15</strain>
    </source>
</reference>
<keyword evidence="3 6" id="KW-0812">Transmembrane</keyword>
<dbReference type="HOGENOM" id="CLU_038944_8_3_9"/>
<keyword evidence="5 6" id="KW-0472">Membrane</keyword>
<keyword evidence="9" id="KW-1185">Reference proteome</keyword>
<evidence type="ECO:0000256" key="6">
    <source>
        <dbReference type="RuleBase" id="RU366058"/>
    </source>
</evidence>
<dbReference type="AlphaFoldDB" id="B1YK42"/>
<dbReference type="KEGG" id="esi:Exig_0642"/>
<name>B1YK42_EXIS2</name>
<proteinExistence type="inferred from homology"/>
<accession>B1YK42</accession>
<dbReference type="STRING" id="262543.Exig_0642"/>
<keyword evidence="2 6" id="KW-1003">Cell membrane</keyword>
<dbReference type="Proteomes" id="UP000001681">
    <property type="component" value="Chromosome"/>
</dbReference>
<evidence type="ECO:0000313" key="8">
    <source>
        <dbReference type="EMBL" id="ACB60123.1"/>
    </source>
</evidence>
<evidence type="ECO:0000256" key="2">
    <source>
        <dbReference type="ARBA" id="ARBA00022475"/>
    </source>
</evidence>
<feature type="domain" description="VTT" evidence="7">
    <location>
        <begin position="39"/>
        <end position="158"/>
    </location>
</feature>
<evidence type="ECO:0000256" key="5">
    <source>
        <dbReference type="ARBA" id="ARBA00023136"/>
    </source>
</evidence>
<evidence type="ECO:0000256" key="1">
    <source>
        <dbReference type="ARBA" id="ARBA00004651"/>
    </source>
</evidence>
<evidence type="ECO:0000256" key="3">
    <source>
        <dbReference type="ARBA" id="ARBA00022692"/>
    </source>
</evidence>
<feature type="transmembrane region" description="Helical" evidence="6">
    <location>
        <begin position="167"/>
        <end position="185"/>
    </location>
</feature>
<feature type="transmembrane region" description="Helical" evidence="6">
    <location>
        <begin position="49"/>
        <end position="76"/>
    </location>
</feature>
<dbReference type="PANTHER" id="PTHR12677:SF55">
    <property type="entry name" value="UNDECAPRENYL PHOSPHATE TRANSPORTER SAOUHSC_00901-RELATED"/>
    <property type="match status" value="1"/>
</dbReference>
<reference evidence="8 9" key="2">
    <citation type="journal article" date="2008" name="BMC Genomics">
        <title>Architecture of thermal adaptation in an Exiguobacterium sibiricum strain isolated from 3 million year old permafrost: a genome and transcriptome approach.</title>
        <authorList>
            <person name="Rodrigues D.F."/>
            <person name="Ivanova N."/>
            <person name="He Z."/>
            <person name="Huebner M."/>
            <person name="Zhou J."/>
            <person name="Tiedje J.M."/>
        </authorList>
    </citation>
    <scope>NUCLEOTIDE SEQUENCE [LARGE SCALE GENOMIC DNA]</scope>
    <source>
        <strain evidence="9">DSM 17290 / CIP 109462 / JCM 13490 / 255-15</strain>
    </source>
</reference>
<dbReference type="OrthoDB" id="5471155at2"/>
<reference evidence="8 9" key="1">
    <citation type="journal article" date="2006" name="Extremophiles">
        <title>Characterization of Exiguobacterium isolates from the Siberian permafrost. Description of Exiguobacterium sibiricum sp. nov.</title>
        <authorList>
            <person name="Rodrigues D.F."/>
            <person name="Goris J."/>
            <person name="Vishnivetskaya T."/>
            <person name="Gilichinsky D."/>
            <person name="Thomashow M.F."/>
            <person name="Tiedje J.M."/>
        </authorList>
    </citation>
    <scope>NUCLEOTIDE SEQUENCE [LARGE SCALE GENOMIC DNA]</scope>
    <source>
        <strain evidence="9">DSM 17290 / CIP 109462 / JCM 13490 / 255-15</strain>
    </source>
</reference>
<comment type="caution">
    <text evidence="6">Lacks conserved residue(s) required for the propagation of feature annotation.</text>
</comment>
<dbReference type="Pfam" id="PF09335">
    <property type="entry name" value="VTT_dom"/>
    <property type="match status" value="1"/>
</dbReference>
<sequence>MKGSLTIEATLLDWLQRAEMFAVPISLLVSIVISLFGVLPSAFVTAANLLYFGFWQGLLLSFLGEALGAGIAFYVYRYGVRRVEPLIQSPFVLKWLGKLTAQTGWDAFWTIIFLRLLPFAPSGVVTFLSATSGVSPVIFLTASTIGKVPALVIEAFAVNELIERDSMLPWLIVGLFAVFYLMYLYKKRLHRSRDID</sequence>
<dbReference type="InterPro" id="IPR015414">
    <property type="entry name" value="TMEM64"/>
</dbReference>
<dbReference type="eggNOG" id="COG0398">
    <property type="taxonomic scope" value="Bacteria"/>
</dbReference>